<proteinExistence type="predicted"/>
<name>B9JDF1_RHIR8</name>
<accession>B9JDF1</accession>
<dbReference type="KEGG" id="ara:Arad_4603"/>
<evidence type="ECO:0000256" key="1">
    <source>
        <dbReference type="SAM" id="MobiDB-lite"/>
    </source>
</evidence>
<dbReference type="EMBL" id="CP000628">
    <property type="protein sequence ID" value="ACM28280.1"/>
    <property type="molecule type" value="Genomic_DNA"/>
</dbReference>
<dbReference type="Proteomes" id="UP000001600">
    <property type="component" value="Chromosome 1"/>
</dbReference>
<dbReference type="HOGENOM" id="CLU_2581911_0_0_5"/>
<feature type="region of interest" description="Disordered" evidence="1">
    <location>
        <begin position="1"/>
        <end position="20"/>
    </location>
</feature>
<reference evidence="2 3" key="1">
    <citation type="journal article" date="2009" name="J. Bacteriol.">
        <title>Genome sequences of three Agrobacterium biovars help elucidate the evolution of multichromosome genomes in bacteria.</title>
        <authorList>
            <person name="Slater S.C."/>
            <person name="Goldman B.S."/>
            <person name="Goodner B."/>
            <person name="Setubal J.C."/>
            <person name="Farrand S.K."/>
            <person name="Nester E.W."/>
            <person name="Burr T.J."/>
            <person name="Banta L."/>
            <person name="Dickerman A.W."/>
            <person name="Paulsen I."/>
            <person name="Otten L."/>
            <person name="Suen G."/>
            <person name="Welch R."/>
            <person name="Almeida N.F."/>
            <person name="Arnold F."/>
            <person name="Burton O.T."/>
            <person name="Du Z."/>
            <person name="Ewing A."/>
            <person name="Godsy E."/>
            <person name="Heisel S."/>
            <person name="Houmiel K.L."/>
            <person name="Jhaveri J."/>
            <person name="Lu J."/>
            <person name="Miller N.M."/>
            <person name="Norton S."/>
            <person name="Chen Q."/>
            <person name="Phoolcharoen W."/>
            <person name="Ohlin V."/>
            <person name="Ondrusek D."/>
            <person name="Pride N."/>
            <person name="Stricklin S.L."/>
            <person name="Sun J."/>
            <person name="Wheeler C."/>
            <person name="Wilson L."/>
            <person name="Zhu H."/>
            <person name="Wood D.W."/>
        </authorList>
    </citation>
    <scope>NUCLEOTIDE SEQUENCE [LARGE SCALE GENOMIC DNA]</scope>
    <source>
        <strain evidence="3">K84 / ATCC BAA-868</strain>
    </source>
</reference>
<evidence type="ECO:0000313" key="2">
    <source>
        <dbReference type="EMBL" id="ACM28280.1"/>
    </source>
</evidence>
<dbReference type="STRING" id="311403.Arad_4603"/>
<sequence>MKQGEDPLSIDRIDSKNGAARRASCIAIRPARHSLREGGSFASSFRRRIFLRAFHHSESGIGAQPRVTSAGLAWAKNITP</sequence>
<dbReference type="AlphaFoldDB" id="B9JDF1"/>
<gene>
    <name evidence="2" type="ordered locus">Arad_4603</name>
</gene>
<protein>
    <submittedName>
        <fullName evidence="2">Uncharacterized protein</fullName>
    </submittedName>
</protein>
<organism evidence="2 3">
    <name type="scientific">Rhizobium rhizogenes (strain K84 / ATCC BAA-868)</name>
    <name type="common">Agrobacterium radiobacter</name>
    <dbReference type="NCBI Taxonomy" id="311403"/>
    <lineage>
        <taxon>Bacteria</taxon>
        <taxon>Pseudomonadati</taxon>
        <taxon>Pseudomonadota</taxon>
        <taxon>Alphaproteobacteria</taxon>
        <taxon>Hyphomicrobiales</taxon>
        <taxon>Rhizobiaceae</taxon>
        <taxon>Rhizobium/Agrobacterium group</taxon>
        <taxon>Rhizobium</taxon>
    </lineage>
</organism>
<evidence type="ECO:0000313" key="3">
    <source>
        <dbReference type="Proteomes" id="UP000001600"/>
    </source>
</evidence>